<dbReference type="Gene3D" id="1.25.40.420">
    <property type="match status" value="1"/>
</dbReference>
<dbReference type="AlphaFoldDB" id="A0A0R3PHR2"/>
<dbReference type="EMBL" id="UYYA01001536">
    <property type="protein sequence ID" value="VDM55475.1"/>
    <property type="molecule type" value="Genomic_DNA"/>
</dbReference>
<keyword evidence="3" id="KW-1185">Reference proteome</keyword>
<dbReference type="Gene3D" id="3.30.710.10">
    <property type="entry name" value="Potassium Channel Kv1.1, Chain A"/>
    <property type="match status" value="1"/>
</dbReference>
<evidence type="ECO:0000313" key="3">
    <source>
        <dbReference type="Proteomes" id="UP000267027"/>
    </source>
</evidence>
<sequence length="192" mass="21881">MCKVGELVLTVSVFILIDTEWSSTSLPVIFVSAHFRRDQPRCTRTHAITAPTRNMIVIDEFSAAAVRIMLLFIYTGSISLQDLDLKEASDVLELSEKYNIPALKTMCEKNLIPRVCSANLIDCLELADFHQANYLYKHCLDFIKANKCVVLDTEAWSALVDRNPRFCSSIMDRVIRSDHKNSPPMKRSRLQQ</sequence>
<name>A0A0R3PHR2_ANGCS</name>
<evidence type="ECO:0000313" key="2">
    <source>
        <dbReference type="EMBL" id="VDM55475.1"/>
    </source>
</evidence>
<dbReference type="InterPro" id="IPR011333">
    <property type="entry name" value="SKP1/BTB/POZ_sf"/>
</dbReference>
<organism evidence="4">
    <name type="scientific">Angiostrongylus costaricensis</name>
    <name type="common">Nematode worm</name>
    <dbReference type="NCBI Taxonomy" id="334426"/>
    <lineage>
        <taxon>Eukaryota</taxon>
        <taxon>Metazoa</taxon>
        <taxon>Ecdysozoa</taxon>
        <taxon>Nematoda</taxon>
        <taxon>Chromadorea</taxon>
        <taxon>Rhabditida</taxon>
        <taxon>Rhabditina</taxon>
        <taxon>Rhabditomorpha</taxon>
        <taxon>Strongyloidea</taxon>
        <taxon>Metastrongylidae</taxon>
        <taxon>Angiostrongylus</taxon>
    </lineage>
</organism>
<dbReference type="PANTHER" id="PTHR24413">
    <property type="entry name" value="SPECKLE-TYPE POZ PROTEIN"/>
    <property type="match status" value="1"/>
</dbReference>
<feature type="domain" description="BTB" evidence="1">
    <location>
        <begin position="13"/>
        <end position="115"/>
    </location>
</feature>
<gene>
    <name evidence="2" type="ORF">ACOC_LOCUS3890</name>
</gene>
<reference evidence="4" key="1">
    <citation type="submission" date="2017-02" db="UniProtKB">
        <authorList>
            <consortium name="WormBaseParasite"/>
        </authorList>
    </citation>
    <scope>IDENTIFICATION</scope>
</reference>
<dbReference type="Pfam" id="PF00651">
    <property type="entry name" value="BTB"/>
    <property type="match status" value="1"/>
</dbReference>
<dbReference type="STRING" id="334426.A0A0R3PHR2"/>
<protein>
    <submittedName>
        <fullName evidence="4">BTB domain-containing protein</fullName>
    </submittedName>
</protein>
<proteinExistence type="predicted"/>
<dbReference type="SUPFAM" id="SSF54695">
    <property type="entry name" value="POZ domain"/>
    <property type="match status" value="1"/>
</dbReference>
<dbReference type="OMA" id="RNMIVID"/>
<dbReference type="InterPro" id="IPR000210">
    <property type="entry name" value="BTB/POZ_dom"/>
</dbReference>
<dbReference type="Proteomes" id="UP000267027">
    <property type="component" value="Unassembled WGS sequence"/>
</dbReference>
<reference evidence="2 3" key="2">
    <citation type="submission" date="2018-11" db="EMBL/GenBank/DDBJ databases">
        <authorList>
            <consortium name="Pathogen Informatics"/>
        </authorList>
    </citation>
    <scope>NUCLEOTIDE SEQUENCE [LARGE SCALE GENOMIC DNA]</scope>
    <source>
        <strain evidence="2 3">Costa Rica</strain>
    </source>
</reference>
<evidence type="ECO:0000313" key="4">
    <source>
        <dbReference type="WBParaSite" id="ACOC_0000388901-mRNA-1"/>
    </source>
</evidence>
<dbReference type="OrthoDB" id="6359816at2759"/>
<accession>A0A0R3PHR2</accession>
<dbReference type="WBParaSite" id="ACOC_0000388901-mRNA-1">
    <property type="protein sequence ID" value="ACOC_0000388901-mRNA-1"/>
    <property type="gene ID" value="ACOC_0000388901"/>
</dbReference>
<dbReference type="SMART" id="SM00225">
    <property type="entry name" value="BTB"/>
    <property type="match status" value="1"/>
</dbReference>
<evidence type="ECO:0000259" key="1">
    <source>
        <dbReference type="SMART" id="SM00225"/>
    </source>
</evidence>